<dbReference type="Gene3D" id="3.40.190.10">
    <property type="entry name" value="Periplasmic binding protein-like II"/>
    <property type="match status" value="2"/>
</dbReference>
<comment type="cofactor">
    <cofactor evidence="7">
        <name>dipyrromethane</name>
        <dbReference type="ChEBI" id="CHEBI:60342"/>
    </cofactor>
    <text evidence="7">Binds 1 dipyrromethane group covalently.</text>
</comment>
<keyword evidence="11" id="KW-1185">Reference proteome</keyword>
<organism evidence="10 11">
    <name type="scientific">Sporofaciens musculi</name>
    <dbReference type="NCBI Taxonomy" id="2681861"/>
    <lineage>
        <taxon>Bacteria</taxon>
        <taxon>Bacillati</taxon>
        <taxon>Bacillota</taxon>
        <taxon>Clostridia</taxon>
        <taxon>Lachnospirales</taxon>
        <taxon>Lachnospiraceae</taxon>
        <taxon>Sporofaciens</taxon>
    </lineage>
</organism>
<dbReference type="InterPro" id="IPR036803">
    <property type="entry name" value="Porphobilinogen_deaminase_C_sf"/>
</dbReference>
<feature type="domain" description="Porphobilinogen deaminase C-terminal" evidence="9">
    <location>
        <begin position="220"/>
        <end position="290"/>
    </location>
</feature>
<dbReference type="PANTHER" id="PTHR11557">
    <property type="entry name" value="PORPHOBILINOGEN DEAMINASE"/>
    <property type="match status" value="1"/>
</dbReference>
<dbReference type="GO" id="GO:0006782">
    <property type="term" value="P:protoporphyrinogen IX biosynthetic process"/>
    <property type="evidence" value="ECO:0007669"/>
    <property type="project" value="UniProtKB-UniRule"/>
</dbReference>
<evidence type="ECO:0000259" key="9">
    <source>
        <dbReference type="Pfam" id="PF03900"/>
    </source>
</evidence>
<evidence type="ECO:0000256" key="7">
    <source>
        <dbReference type="HAMAP-Rule" id="MF_00260"/>
    </source>
</evidence>
<protein>
    <recommendedName>
        <fullName evidence="7">Porphobilinogen deaminase</fullName>
        <shortName evidence="7">PBG</shortName>
        <ecNumber evidence="7">2.5.1.61</ecNumber>
    </recommendedName>
    <alternativeName>
        <fullName evidence="7">Hydroxymethylbilane synthase</fullName>
        <shortName evidence="7">HMBS</shortName>
    </alternativeName>
    <alternativeName>
        <fullName evidence="7">Pre-uroporphyrinogen synthase</fullName>
    </alternativeName>
</protein>
<dbReference type="EC" id="2.5.1.61" evidence="7"/>
<evidence type="ECO:0000256" key="5">
    <source>
        <dbReference type="ARBA" id="ARBA00023244"/>
    </source>
</evidence>
<dbReference type="PIRSF" id="PIRSF001438">
    <property type="entry name" value="4pyrrol_synth_OHMeBilane_synth"/>
    <property type="match status" value="1"/>
</dbReference>
<dbReference type="InterPro" id="IPR022417">
    <property type="entry name" value="Porphobilin_deaminase_N"/>
</dbReference>
<dbReference type="GO" id="GO:0004418">
    <property type="term" value="F:hydroxymethylbilane synthase activity"/>
    <property type="evidence" value="ECO:0007669"/>
    <property type="project" value="UniProtKB-UniRule"/>
</dbReference>
<dbReference type="PANTHER" id="PTHR11557:SF0">
    <property type="entry name" value="PORPHOBILINOGEN DEAMINASE"/>
    <property type="match status" value="1"/>
</dbReference>
<dbReference type="InterPro" id="IPR022418">
    <property type="entry name" value="Porphobilinogen_deaminase_C"/>
</dbReference>
<dbReference type="AlphaFoldDB" id="A0A7X3SKV5"/>
<accession>A0A7X3SKV5</accession>
<comment type="similarity">
    <text evidence="2 7">Belongs to the HMBS family.</text>
</comment>
<gene>
    <name evidence="7 10" type="primary">hemC</name>
    <name evidence="10" type="ORF">GN277_21255</name>
</gene>
<evidence type="ECO:0000256" key="2">
    <source>
        <dbReference type="ARBA" id="ARBA00005638"/>
    </source>
</evidence>
<evidence type="ECO:0000313" key="11">
    <source>
        <dbReference type="Proteomes" id="UP000460412"/>
    </source>
</evidence>
<dbReference type="GO" id="GO:0005737">
    <property type="term" value="C:cytoplasm"/>
    <property type="evidence" value="ECO:0007669"/>
    <property type="project" value="UniProtKB-UniRule"/>
</dbReference>
<evidence type="ECO:0000313" key="10">
    <source>
        <dbReference type="EMBL" id="MXP77785.1"/>
    </source>
</evidence>
<feature type="modified residue" description="S-(dipyrrolylmethanemethyl)cysteine" evidence="7">
    <location>
        <position position="236"/>
    </location>
</feature>
<sequence>MRKIRIGTRKSRLACIQAQMVADYIETHCEGYEAELVTVMTTGDRILSKRLDEIGGKGLFVKELDTFLLEGYTDLSVHSLKDMPMEIAPNIPIIGYSAREDARDVLVLPEGTTEYEYGGPIGCSSNRRSLQLKKIYPNAELQTIRGNVLTRLEKLDGGEYGALVLAAAGLKRLGLEGRISRYFTTKEMVPAAGQGILCIQGRAEEDYGFLQGFFDEKAKECAIAERAYIAYLNGGCSCPIGVYAEHLDEKWMRVRGLYYNDETGEYGKMCISGDRSQAEGLGVSLAQELKRNVDWIF</sequence>
<evidence type="ECO:0000259" key="8">
    <source>
        <dbReference type="Pfam" id="PF01379"/>
    </source>
</evidence>
<reference evidence="10 11" key="1">
    <citation type="submission" date="2019-12" db="EMBL/GenBank/DDBJ databases">
        <title>Sporaefaciens musculi gen. nov., sp. nov., a novel bacterium isolated from the caecum of an obese mouse.</title>
        <authorList>
            <person name="Rasmussen T.S."/>
            <person name="Streidl T."/>
            <person name="Hitch T.C.A."/>
            <person name="Wortmann E."/>
            <person name="Deptula P."/>
            <person name="Hansen M."/>
            <person name="Nielsen D.S."/>
            <person name="Clavel T."/>
            <person name="Vogensen F.K."/>
        </authorList>
    </citation>
    <scope>NUCLEOTIDE SEQUENCE [LARGE SCALE GENOMIC DNA]</scope>
    <source>
        <strain evidence="10 11">WCA-9-b2</strain>
    </source>
</reference>
<feature type="domain" description="Porphobilinogen deaminase N-terminal" evidence="8">
    <location>
        <begin position="4"/>
        <end position="205"/>
    </location>
</feature>
<dbReference type="RefSeq" id="WP_159753385.1">
    <property type="nucleotide sequence ID" value="NZ_CASSPE010000060.1"/>
</dbReference>
<comment type="subunit">
    <text evidence="3 7">Monomer.</text>
</comment>
<dbReference type="EMBL" id="WUQX01000001">
    <property type="protein sequence ID" value="MXP77785.1"/>
    <property type="molecule type" value="Genomic_DNA"/>
</dbReference>
<comment type="caution">
    <text evidence="10">The sequence shown here is derived from an EMBL/GenBank/DDBJ whole genome shotgun (WGS) entry which is preliminary data.</text>
</comment>
<keyword evidence="5 7" id="KW-0627">Porphyrin biosynthesis</keyword>
<evidence type="ECO:0000256" key="3">
    <source>
        <dbReference type="ARBA" id="ARBA00011245"/>
    </source>
</evidence>
<dbReference type="SUPFAM" id="SSF53850">
    <property type="entry name" value="Periplasmic binding protein-like II"/>
    <property type="match status" value="1"/>
</dbReference>
<keyword evidence="4 7" id="KW-0808">Transferase</keyword>
<evidence type="ECO:0000256" key="1">
    <source>
        <dbReference type="ARBA" id="ARBA00002869"/>
    </source>
</evidence>
<proteinExistence type="inferred from homology"/>
<dbReference type="Proteomes" id="UP000460412">
    <property type="component" value="Unassembled WGS sequence"/>
</dbReference>
<dbReference type="SUPFAM" id="SSF54782">
    <property type="entry name" value="Porphobilinogen deaminase (hydroxymethylbilane synthase), C-terminal domain"/>
    <property type="match status" value="1"/>
</dbReference>
<comment type="miscellaneous">
    <text evidence="7">The porphobilinogen subunits are added to the dipyrromethane group.</text>
</comment>
<name>A0A7X3SKV5_9FIRM</name>
<comment type="function">
    <text evidence="1 7">Tetrapolymerization of the monopyrrole PBG into the hydroxymethylbilane pre-uroporphyrinogen in several discrete steps.</text>
</comment>
<dbReference type="Gene3D" id="3.30.160.40">
    <property type="entry name" value="Porphobilinogen deaminase, C-terminal domain"/>
    <property type="match status" value="1"/>
</dbReference>
<comment type="catalytic activity">
    <reaction evidence="6 7">
        <text>4 porphobilinogen + H2O = hydroxymethylbilane + 4 NH4(+)</text>
        <dbReference type="Rhea" id="RHEA:13185"/>
        <dbReference type="ChEBI" id="CHEBI:15377"/>
        <dbReference type="ChEBI" id="CHEBI:28938"/>
        <dbReference type="ChEBI" id="CHEBI:57845"/>
        <dbReference type="ChEBI" id="CHEBI:58126"/>
        <dbReference type="EC" id="2.5.1.61"/>
    </reaction>
</comment>
<dbReference type="InterPro" id="IPR000860">
    <property type="entry name" value="HemC"/>
</dbReference>
<dbReference type="NCBIfam" id="TIGR00212">
    <property type="entry name" value="hemC"/>
    <property type="match status" value="1"/>
</dbReference>
<dbReference type="PRINTS" id="PR00151">
    <property type="entry name" value="PORPHBDMNASE"/>
</dbReference>
<evidence type="ECO:0000256" key="4">
    <source>
        <dbReference type="ARBA" id="ARBA00022679"/>
    </source>
</evidence>
<evidence type="ECO:0000256" key="6">
    <source>
        <dbReference type="ARBA" id="ARBA00048169"/>
    </source>
</evidence>
<dbReference type="FunFam" id="3.40.190.10:FF:000005">
    <property type="entry name" value="Porphobilinogen deaminase"/>
    <property type="match status" value="1"/>
</dbReference>
<dbReference type="CDD" id="cd13647">
    <property type="entry name" value="PBP2_PBGD_2"/>
    <property type="match status" value="1"/>
</dbReference>
<dbReference type="Pfam" id="PF01379">
    <property type="entry name" value="Porphobil_deam"/>
    <property type="match status" value="1"/>
</dbReference>
<dbReference type="HAMAP" id="MF_00260">
    <property type="entry name" value="Porphobil_deam"/>
    <property type="match status" value="1"/>
</dbReference>
<dbReference type="Pfam" id="PF03900">
    <property type="entry name" value="Porphobil_deamC"/>
    <property type="match status" value="1"/>
</dbReference>